<dbReference type="EMBL" id="UHAQ01000004">
    <property type="protein sequence ID" value="SUK96233.1"/>
    <property type="molecule type" value="Genomic_DNA"/>
</dbReference>
<dbReference type="Proteomes" id="UP000254502">
    <property type="component" value="Unassembled WGS sequence"/>
</dbReference>
<evidence type="ECO:0000313" key="1">
    <source>
        <dbReference type="EMBL" id="SUK96233.1"/>
    </source>
</evidence>
<name>A0A380E5P0_STAAU</name>
<organism evidence="1 2">
    <name type="scientific">Staphylococcus aureus</name>
    <dbReference type="NCBI Taxonomy" id="1280"/>
    <lineage>
        <taxon>Bacteria</taxon>
        <taxon>Bacillati</taxon>
        <taxon>Bacillota</taxon>
        <taxon>Bacilli</taxon>
        <taxon>Bacillales</taxon>
        <taxon>Staphylococcaceae</taxon>
        <taxon>Staphylococcus</taxon>
    </lineage>
</organism>
<evidence type="ECO:0000313" key="2">
    <source>
        <dbReference type="Proteomes" id="UP000254502"/>
    </source>
</evidence>
<sequence>MVFKLKTKVRNLVVQLVVKLSHYLETSNLTSILILNVYSHTSKIYKIVARILETKFLNSTLRSRTQLFLLVTAYLFFKIKCQIKEMTLEIRYFLSSLFYNSYELMFTNYKKTLFVVIFT</sequence>
<gene>
    <name evidence="1" type="ORF">NCTC5664_03962</name>
</gene>
<dbReference type="AlphaFoldDB" id="A0A380E5P0"/>
<accession>A0A380E5P0</accession>
<protein>
    <submittedName>
        <fullName evidence="1">Uncharacterized protein</fullName>
    </submittedName>
</protein>
<reference evidence="1 2" key="1">
    <citation type="submission" date="2018-06" db="EMBL/GenBank/DDBJ databases">
        <authorList>
            <consortium name="Pathogen Informatics"/>
            <person name="Doyle S."/>
        </authorList>
    </citation>
    <scope>NUCLEOTIDE SEQUENCE [LARGE SCALE GENOMIC DNA]</scope>
    <source>
        <strain evidence="1 2">NCTC5664</strain>
    </source>
</reference>
<proteinExistence type="predicted"/>